<dbReference type="EMBL" id="SGPL01000157">
    <property type="protein sequence ID" value="THH16441.1"/>
    <property type="molecule type" value="Genomic_DNA"/>
</dbReference>
<dbReference type="Proteomes" id="UP000310158">
    <property type="component" value="Unassembled WGS sequence"/>
</dbReference>
<evidence type="ECO:0000256" key="1">
    <source>
        <dbReference type="SAM" id="MobiDB-lite"/>
    </source>
</evidence>
<proteinExistence type="predicted"/>
<reference evidence="2 3" key="1">
    <citation type="submission" date="2019-02" db="EMBL/GenBank/DDBJ databases">
        <title>Genome sequencing of the rare red list fungi Bondarzewia mesenterica.</title>
        <authorList>
            <person name="Buettner E."/>
            <person name="Kellner H."/>
        </authorList>
    </citation>
    <scope>NUCLEOTIDE SEQUENCE [LARGE SCALE GENOMIC DNA]</scope>
    <source>
        <strain evidence="2 3">DSM 108281</strain>
    </source>
</reference>
<evidence type="ECO:0000313" key="3">
    <source>
        <dbReference type="Proteomes" id="UP000310158"/>
    </source>
</evidence>
<organism evidence="2 3">
    <name type="scientific">Bondarzewia mesenterica</name>
    <dbReference type="NCBI Taxonomy" id="1095465"/>
    <lineage>
        <taxon>Eukaryota</taxon>
        <taxon>Fungi</taxon>
        <taxon>Dikarya</taxon>
        <taxon>Basidiomycota</taxon>
        <taxon>Agaricomycotina</taxon>
        <taxon>Agaricomycetes</taxon>
        <taxon>Russulales</taxon>
        <taxon>Bondarzewiaceae</taxon>
        <taxon>Bondarzewia</taxon>
    </lineage>
</organism>
<dbReference type="InterPro" id="IPR046341">
    <property type="entry name" value="SET_dom_sf"/>
</dbReference>
<feature type="compositionally biased region" description="Polar residues" evidence="1">
    <location>
        <begin position="244"/>
        <end position="261"/>
    </location>
</feature>
<dbReference type="SUPFAM" id="SSF82199">
    <property type="entry name" value="SET domain"/>
    <property type="match status" value="1"/>
</dbReference>
<gene>
    <name evidence="2" type="ORF">EW146_g4197</name>
</gene>
<dbReference type="AlphaFoldDB" id="A0A4S4LXF8"/>
<dbReference type="PANTHER" id="PTHR13271:SF147">
    <property type="entry name" value="PROTEIN-LYSINE N-METHYLTRANSFERASE EFM1-RELATED"/>
    <property type="match status" value="1"/>
</dbReference>
<feature type="region of interest" description="Disordered" evidence="1">
    <location>
        <begin position="239"/>
        <end position="261"/>
    </location>
</feature>
<comment type="caution">
    <text evidence="2">The sequence shown here is derived from an EMBL/GenBank/DDBJ whole genome shotgun (WGS) entry which is preliminary data.</text>
</comment>
<evidence type="ECO:0008006" key="4">
    <source>
        <dbReference type="Google" id="ProtNLM"/>
    </source>
</evidence>
<protein>
    <recommendedName>
        <fullName evidence="4">SET domain-containing protein</fullName>
    </recommendedName>
</protein>
<dbReference type="InterPro" id="IPR050600">
    <property type="entry name" value="SETD3_SETD6_MTase"/>
</dbReference>
<dbReference type="PANTHER" id="PTHR13271">
    <property type="entry name" value="UNCHARACTERIZED PUTATIVE METHYLTRANSFERASE"/>
    <property type="match status" value="1"/>
</dbReference>
<dbReference type="GO" id="GO:0016279">
    <property type="term" value="F:protein-lysine N-methyltransferase activity"/>
    <property type="evidence" value="ECO:0007669"/>
    <property type="project" value="TreeGrafter"/>
</dbReference>
<dbReference type="GO" id="GO:0005634">
    <property type="term" value="C:nucleus"/>
    <property type="evidence" value="ECO:0007669"/>
    <property type="project" value="TreeGrafter"/>
</dbReference>
<accession>A0A4S4LXF8</accession>
<keyword evidence="3" id="KW-1185">Reference proteome</keyword>
<name>A0A4S4LXF8_9AGAM</name>
<dbReference type="Gene3D" id="3.90.1410.10">
    <property type="entry name" value="set domain protein methyltransferase, domain 1"/>
    <property type="match status" value="1"/>
</dbReference>
<evidence type="ECO:0000313" key="2">
    <source>
        <dbReference type="EMBL" id="THH16441.1"/>
    </source>
</evidence>
<sequence>MPLSVDHRFPEPESIAAFKTWLTAHGACFHDHVRFVTNLSGYRIVAIEPLGPDTTIVTSPFALAITPSLSKNALVTVLRNEEIVRDWSERQLICSYICFHWILDPGRNHALSHAPYLNTLPPPEQLRTPLHFTPTELEALKGTNLHGATLDRRIEWRKEWSQCQQVIACINTQWAESFTWECYLTAATYLSSRAFPSTLLAPTPSLVATSTSYPVLLPGVDALNHARAQPVSWVVSFPPPSASTNPSQEPTDPSMSTLTSSSVNEPTVSLVHHAPVPALSEIFNNYGPKPNAELILGYGFSLPDNPDDTIVLRIGSTGGDGKRWEVGRDAKGAEGVWDELLQVIRACEDEEQDEIPGWSLALDAAAALQSMTSSLIERLPSPHPAGVRSDVAPMINHYVVGQREVLEGLLRFAQKREEEAVLAAKREGVNVLVDEEPQGGLIGAAGSRVV</sequence>
<dbReference type="OrthoDB" id="42889at2759"/>